<feature type="signal peptide" evidence="1">
    <location>
        <begin position="1"/>
        <end position="19"/>
    </location>
</feature>
<organism evidence="2 3">
    <name type="scientific">Pseudogemmobacter faecipullorum</name>
    <dbReference type="NCBI Taxonomy" id="2755041"/>
    <lineage>
        <taxon>Bacteria</taxon>
        <taxon>Pseudomonadati</taxon>
        <taxon>Pseudomonadota</taxon>
        <taxon>Alphaproteobacteria</taxon>
        <taxon>Rhodobacterales</taxon>
        <taxon>Paracoccaceae</taxon>
        <taxon>Pseudogemmobacter</taxon>
    </lineage>
</organism>
<accession>A0ABS8CRB7</accession>
<feature type="chain" id="PRO_5047449262" evidence="1">
    <location>
        <begin position="20"/>
        <end position="202"/>
    </location>
</feature>
<dbReference type="Proteomes" id="UP001198571">
    <property type="component" value="Unassembled WGS sequence"/>
</dbReference>
<dbReference type="RefSeq" id="WP_226937156.1">
    <property type="nucleotide sequence ID" value="NZ_JACDXX010000019.1"/>
</dbReference>
<name>A0ABS8CRB7_9RHOB</name>
<evidence type="ECO:0000313" key="2">
    <source>
        <dbReference type="EMBL" id="MCB5411705.1"/>
    </source>
</evidence>
<comment type="caution">
    <text evidence="2">The sequence shown here is derived from an EMBL/GenBank/DDBJ whole genome shotgun (WGS) entry which is preliminary data.</text>
</comment>
<keyword evidence="1" id="KW-0732">Signal</keyword>
<reference evidence="2 3" key="1">
    <citation type="submission" date="2020-07" db="EMBL/GenBank/DDBJ databases">
        <title>Pseudogemmobacter sp. nov., isolated from poultry manure in Taiwan.</title>
        <authorList>
            <person name="Lin S.-Y."/>
            <person name="Tang Y.-S."/>
            <person name="Young C.-C."/>
        </authorList>
    </citation>
    <scope>NUCLEOTIDE SEQUENCE [LARGE SCALE GENOMIC DNA]</scope>
    <source>
        <strain evidence="2 3">CC-YST710</strain>
    </source>
</reference>
<keyword evidence="3" id="KW-1185">Reference proteome</keyword>
<protein>
    <submittedName>
        <fullName evidence="2">Uncharacterized protein</fullName>
    </submittedName>
</protein>
<evidence type="ECO:0000313" key="3">
    <source>
        <dbReference type="Proteomes" id="UP001198571"/>
    </source>
</evidence>
<gene>
    <name evidence="2" type="ORF">H0485_17065</name>
</gene>
<evidence type="ECO:0000256" key="1">
    <source>
        <dbReference type="SAM" id="SignalP"/>
    </source>
</evidence>
<dbReference type="EMBL" id="JACDXX010000019">
    <property type="protein sequence ID" value="MCB5411705.1"/>
    <property type="molecule type" value="Genomic_DNA"/>
</dbReference>
<sequence>MKAVSLALGLLAFGSAASADGINLSAVENDLNKALASSGPIVWMIYGPVDRPKMDAAIELLKPVRDRLTVGVYGDFQGPLAERWQEDLTAAGFKVCTGWGEGVGLNNGPRTGTGNMVEEMQYAAMQVSDSDVLFFSANEKAAPALSAAWENEEVVSGAAGNNFVIAGLASEQRDPARVTDDAQVGAMAAFTYQQGGQGCFWK</sequence>
<proteinExistence type="predicted"/>